<dbReference type="GO" id="GO:0008033">
    <property type="term" value="P:tRNA processing"/>
    <property type="evidence" value="ECO:0007669"/>
    <property type="project" value="UniProtKB-KW"/>
</dbReference>
<keyword evidence="5" id="KW-0067">ATP-binding</keyword>
<dbReference type="EMBL" id="LR862136">
    <property type="protein sequence ID" value="CAD1843358.1"/>
    <property type="molecule type" value="Genomic_DNA"/>
</dbReference>
<evidence type="ECO:0000256" key="3">
    <source>
        <dbReference type="ARBA" id="ARBA00022694"/>
    </source>
</evidence>
<sequence length="680" mass="76270">MLLSFRVSPYLPLRRFFFFLCRSSSSSAPPPLPMAVAPHSSRIFAFFRSFGSLRWPDSMALCVLAAGWKLDGSAPKDEASGYIEGLLGIVVDHRLRPESTEEAEIVRDRVNNMGIRCEIACCSWPDGQPKQGHLQEAAREMRYRNFQRVCEQQQIGILLIAHHADDQAELLILRLSRGSGVLGLAGMAFISQLFPTHLRCSSESPSSNGILLVRPMLEFSKEDMYKICQGVEQVWVEDPTNQNLSFVRNRIRASLTNLSSCAFRLELQSLISACRLTRAYVDSFCHKMMRHSVTIDEVSFDTCLSIQGNHNTLQIPVFWASKYGSLLHDYCSVQCSNGIVKSKLHGYAIIDLEKLEPTEVDDLCLSQYLASILQFISQRHRPIRGRTARLLISYFRKIPCKTSLSAAGCYLCAAPRSKGSKILICCLVESPQSFIVDFSSTYSCREEQCTLPSEIAQIIKEAALYSNESAAEVLNISFLNAKCSMDVLSEAKKLDIISESTLKSISLLSVEEHEKFITTTEAQDNQESMHEMNFSGASSITIRRGEACHFMNRFLITWNSAEDAIKSDRDQDHLCEFCLGDRETILHVRHLVDADWLFLAEVCRIRAVGECQCNSDVFTCKPNENEMEKPKYSTYMQLSAAKALQALKSIPVSARRALPALVNSQGLLLGVPVCAYINYL</sequence>
<evidence type="ECO:0000313" key="8">
    <source>
        <dbReference type="EMBL" id="CAD1843358.1"/>
    </source>
</evidence>
<gene>
    <name evidence="8" type="ORF">CB5_LOCUS26569</name>
</gene>
<dbReference type="HAMAP" id="MF_01161">
    <property type="entry name" value="tRNA_Ile_lys_synt"/>
    <property type="match status" value="1"/>
</dbReference>
<protein>
    <recommendedName>
        <fullName evidence="1">tRNA(Ile)-lysidine synthetase</fullName>
        <ecNumber evidence="1">6.3.4.19</ecNumber>
    </recommendedName>
</protein>
<keyword evidence="4" id="KW-0547">Nucleotide-binding</keyword>
<keyword evidence="2" id="KW-0436">Ligase</keyword>
<dbReference type="Gene3D" id="3.40.50.620">
    <property type="entry name" value="HUPs"/>
    <property type="match status" value="1"/>
</dbReference>
<organism evidence="8">
    <name type="scientific">Ananas comosus var. bracteatus</name>
    <name type="common">red pineapple</name>
    <dbReference type="NCBI Taxonomy" id="296719"/>
    <lineage>
        <taxon>Eukaryota</taxon>
        <taxon>Viridiplantae</taxon>
        <taxon>Streptophyta</taxon>
        <taxon>Embryophyta</taxon>
        <taxon>Tracheophyta</taxon>
        <taxon>Spermatophyta</taxon>
        <taxon>Magnoliopsida</taxon>
        <taxon>Liliopsida</taxon>
        <taxon>Poales</taxon>
        <taxon>Bromeliaceae</taxon>
        <taxon>Bromelioideae</taxon>
        <taxon>Ananas</taxon>
    </lineage>
</organism>
<proteinExistence type="inferred from homology"/>
<accession>A0A6V7QJZ4</accession>
<dbReference type="PANTHER" id="PTHR43033:SF5">
    <property type="entry name" value="TRNA(ILE)-LYSIDINE SYNTHETASE"/>
    <property type="match status" value="1"/>
</dbReference>
<dbReference type="NCBIfam" id="TIGR02432">
    <property type="entry name" value="lysidine_TilS_N"/>
    <property type="match status" value="1"/>
</dbReference>
<evidence type="ECO:0000256" key="2">
    <source>
        <dbReference type="ARBA" id="ARBA00022598"/>
    </source>
</evidence>
<dbReference type="InterPro" id="IPR012795">
    <property type="entry name" value="tRNA_Ile_lys_synt_N"/>
</dbReference>
<dbReference type="GO" id="GO:0005524">
    <property type="term" value="F:ATP binding"/>
    <property type="evidence" value="ECO:0007669"/>
    <property type="project" value="UniProtKB-KW"/>
</dbReference>
<dbReference type="SUPFAM" id="SSF52402">
    <property type="entry name" value="Adenine nucleotide alpha hydrolases-like"/>
    <property type="match status" value="1"/>
</dbReference>
<feature type="domain" description="tRNA(Ile)-lysidine/2-thiocytidine synthase N-terminal" evidence="7">
    <location>
        <begin position="56"/>
        <end position="253"/>
    </location>
</feature>
<dbReference type="PANTHER" id="PTHR43033">
    <property type="entry name" value="TRNA(ILE)-LYSIDINE SYNTHASE-RELATED"/>
    <property type="match status" value="1"/>
</dbReference>
<evidence type="ECO:0000256" key="5">
    <source>
        <dbReference type="ARBA" id="ARBA00022840"/>
    </source>
</evidence>
<keyword evidence="3" id="KW-0819">tRNA processing</keyword>
<dbReference type="AlphaFoldDB" id="A0A6V7QJZ4"/>
<dbReference type="Pfam" id="PF01171">
    <property type="entry name" value="ATP_bind_3"/>
    <property type="match status" value="1"/>
</dbReference>
<dbReference type="GO" id="GO:0032267">
    <property type="term" value="F:tRNA(Ile)-lysidine synthase activity"/>
    <property type="evidence" value="ECO:0007669"/>
    <property type="project" value="UniProtKB-EC"/>
</dbReference>
<dbReference type="CDD" id="cd01992">
    <property type="entry name" value="TilS_N"/>
    <property type="match status" value="1"/>
</dbReference>
<dbReference type="InterPro" id="IPR014729">
    <property type="entry name" value="Rossmann-like_a/b/a_fold"/>
</dbReference>
<evidence type="ECO:0000256" key="1">
    <source>
        <dbReference type="ARBA" id="ARBA00013267"/>
    </source>
</evidence>
<evidence type="ECO:0000256" key="6">
    <source>
        <dbReference type="ARBA" id="ARBA00048539"/>
    </source>
</evidence>
<comment type="catalytic activity">
    <reaction evidence="6">
        <text>cytidine(34) in tRNA(Ile2) + L-lysine + ATP = lysidine(34) in tRNA(Ile2) + AMP + diphosphate + H(+)</text>
        <dbReference type="Rhea" id="RHEA:43744"/>
        <dbReference type="Rhea" id="RHEA-COMP:10625"/>
        <dbReference type="Rhea" id="RHEA-COMP:10670"/>
        <dbReference type="ChEBI" id="CHEBI:15378"/>
        <dbReference type="ChEBI" id="CHEBI:30616"/>
        <dbReference type="ChEBI" id="CHEBI:32551"/>
        <dbReference type="ChEBI" id="CHEBI:33019"/>
        <dbReference type="ChEBI" id="CHEBI:82748"/>
        <dbReference type="ChEBI" id="CHEBI:83665"/>
        <dbReference type="ChEBI" id="CHEBI:456215"/>
        <dbReference type="EC" id="6.3.4.19"/>
    </reaction>
</comment>
<dbReference type="InterPro" id="IPR011063">
    <property type="entry name" value="TilS/TtcA_N"/>
</dbReference>
<dbReference type="EC" id="6.3.4.19" evidence="1"/>
<evidence type="ECO:0000256" key="4">
    <source>
        <dbReference type="ARBA" id="ARBA00022741"/>
    </source>
</evidence>
<dbReference type="InterPro" id="IPR012094">
    <property type="entry name" value="tRNA_Ile_lys_synt"/>
</dbReference>
<evidence type="ECO:0000259" key="7">
    <source>
        <dbReference type="Pfam" id="PF01171"/>
    </source>
</evidence>
<name>A0A6V7QJZ4_ANACO</name>
<reference evidence="8" key="1">
    <citation type="submission" date="2020-07" db="EMBL/GenBank/DDBJ databases">
        <authorList>
            <person name="Lin J."/>
        </authorList>
    </citation>
    <scope>NUCLEOTIDE SEQUENCE</scope>
</reference>